<dbReference type="InterPro" id="IPR007837">
    <property type="entry name" value="DinB"/>
</dbReference>
<proteinExistence type="inferred from homology"/>
<comment type="caution">
    <text evidence="4">The sequence shown here is derived from an EMBL/GenBank/DDBJ whole genome shotgun (WGS) entry which is preliminary data.</text>
</comment>
<name>A0ABP8M4U1_9BACT</name>
<keyword evidence="2" id="KW-0479">Metal-binding</keyword>
<evidence type="ECO:0000256" key="1">
    <source>
        <dbReference type="ARBA" id="ARBA00008635"/>
    </source>
</evidence>
<evidence type="ECO:0000256" key="3">
    <source>
        <dbReference type="SAM" id="SignalP"/>
    </source>
</evidence>
<feature type="signal peptide" evidence="3">
    <location>
        <begin position="1"/>
        <end position="22"/>
    </location>
</feature>
<keyword evidence="5" id="KW-1185">Reference proteome</keyword>
<comment type="similarity">
    <text evidence="1">Belongs to the DinB family.</text>
</comment>
<evidence type="ECO:0000313" key="4">
    <source>
        <dbReference type="EMBL" id="GAA4443416.1"/>
    </source>
</evidence>
<accession>A0ABP8M4U1</accession>
<dbReference type="SUPFAM" id="SSF109854">
    <property type="entry name" value="DinB/YfiT-like putative metalloenzymes"/>
    <property type="match status" value="1"/>
</dbReference>
<dbReference type="EMBL" id="BAABHC010000035">
    <property type="protein sequence ID" value="GAA4443416.1"/>
    <property type="molecule type" value="Genomic_DNA"/>
</dbReference>
<organism evidence="4 5">
    <name type="scientific">Pontibacter saemangeumensis</name>
    <dbReference type="NCBI Taxonomy" id="1084525"/>
    <lineage>
        <taxon>Bacteria</taxon>
        <taxon>Pseudomonadati</taxon>
        <taxon>Bacteroidota</taxon>
        <taxon>Cytophagia</taxon>
        <taxon>Cytophagales</taxon>
        <taxon>Hymenobacteraceae</taxon>
        <taxon>Pontibacter</taxon>
    </lineage>
</organism>
<sequence length="176" mass="19522">MEIKKLLTTLCFILAITGFAQAQTSVEETAKEWERAKAYTKEYLDAMPESGYALKPTPEMRSFAEQMLHLTDANYGFAAAATGAKSPVGQGASEKSADKSKANVTRQVLAGYDFVIGNVRKMTPAQLNEQIKLFNQFEMTKGAALEKLFEHQTHHRGQTTVYLRLAGVTPPQEKLF</sequence>
<evidence type="ECO:0008006" key="6">
    <source>
        <dbReference type="Google" id="ProtNLM"/>
    </source>
</evidence>
<evidence type="ECO:0000313" key="5">
    <source>
        <dbReference type="Proteomes" id="UP001500552"/>
    </source>
</evidence>
<dbReference type="Pfam" id="PF05163">
    <property type="entry name" value="DinB"/>
    <property type="match status" value="1"/>
</dbReference>
<dbReference type="RefSeq" id="WP_345162510.1">
    <property type="nucleotide sequence ID" value="NZ_BAABHC010000035.1"/>
</dbReference>
<keyword evidence="3" id="KW-0732">Signal</keyword>
<feature type="chain" id="PRO_5046613173" description="Damage-inducible protein DinB" evidence="3">
    <location>
        <begin position="23"/>
        <end position="176"/>
    </location>
</feature>
<dbReference type="Proteomes" id="UP001500552">
    <property type="component" value="Unassembled WGS sequence"/>
</dbReference>
<protein>
    <recommendedName>
        <fullName evidence="6">Damage-inducible protein DinB</fullName>
    </recommendedName>
</protein>
<gene>
    <name evidence="4" type="ORF">GCM10023188_44150</name>
</gene>
<reference evidence="5" key="1">
    <citation type="journal article" date="2019" name="Int. J. Syst. Evol. Microbiol.">
        <title>The Global Catalogue of Microorganisms (GCM) 10K type strain sequencing project: providing services to taxonomists for standard genome sequencing and annotation.</title>
        <authorList>
            <consortium name="The Broad Institute Genomics Platform"/>
            <consortium name="The Broad Institute Genome Sequencing Center for Infectious Disease"/>
            <person name="Wu L."/>
            <person name="Ma J."/>
        </authorList>
    </citation>
    <scope>NUCLEOTIDE SEQUENCE [LARGE SCALE GENOMIC DNA]</scope>
    <source>
        <strain evidence="5">JCM 17926</strain>
    </source>
</reference>
<dbReference type="Gene3D" id="1.20.120.450">
    <property type="entry name" value="dinb family like domain"/>
    <property type="match status" value="1"/>
</dbReference>
<dbReference type="InterPro" id="IPR034660">
    <property type="entry name" value="DinB/YfiT-like"/>
</dbReference>
<evidence type="ECO:0000256" key="2">
    <source>
        <dbReference type="ARBA" id="ARBA00022723"/>
    </source>
</evidence>